<dbReference type="OrthoDB" id="273542at2759"/>
<organism evidence="2 3">
    <name type="scientific">Trypanosoma conorhini</name>
    <dbReference type="NCBI Taxonomy" id="83891"/>
    <lineage>
        <taxon>Eukaryota</taxon>
        <taxon>Discoba</taxon>
        <taxon>Euglenozoa</taxon>
        <taxon>Kinetoplastea</taxon>
        <taxon>Metakinetoplastina</taxon>
        <taxon>Trypanosomatida</taxon>
        <taxon>Trypanosomatidae</taxon>
        <taxon>Trypanosoma</taxon>
    </lineage>
</organism>
<feature type="region of interest" description="Disordered" evidence="1">
    <location>
        <begin position="156"/>
        <end position="177"/>
    </location>
</feature>
<dbReference type="Proteomes" id="UP000284403">
    <property type="component" value="Unassembled WGS sequence"/>
</dbReference>
<proteinExistence type="predicted"/>
<evidence type="ECO:0000313" key="3">
    <source>
        <dbReference type="Proteomes" id="UP000284403"/>
    </source>
</evidence>
<dbReference type="RefSeq" id="XP_029228286.1">
    <property type="nucleotide sequence ID" value="XM_029371596.1"/>
</dbReference>
<name>A0A3R7LNJ5_9TRYP</name>
<dbReference type="EMBL" id="MKKU01000250">
    <property type="protein sequence ID" value="RNF17851.1"/>
    <property type="molecule type" value="Genomic_DNA"/>
</dbReference>
<evidence type="ECO:0000313" key="2">
    <source>
        <dbReference type="EMBL" id="RNF17851.1"/>
    </source>
</evidence>
<evidence type="ECO:0000256" key="1">
    <source>
        <dbReference type="SAM" id="MobiDB-lite"/>
    </source>
</evidence>
<comment type="caution">
    <text evidence="2">The sequence shown here is derived from an EMBL/GenBank/DDBJ whole genome shotgun (WGS) entry which is preliminary data.</text>
</comment>
<dbReference type="GeneID" id="40318298"/>
<protein>
    <submittedName>
        <fullName evidence="2">Dynein heavy chain</fullName>
    </submittedName>
</protein>
<keyword evidence="3" id="KW-1185">Reference proteome</keyword>
<dbReference type="AlphaFoldDB" id="A0A3R7LNJ5"/>
<gene>
    <name evidence="2" type="ORF">Tco025E_04687</name>
</gene>
<accession>A0A3R7LNJ5</accession>
<reference evidence="2 3" key="1">
    <citation type="journal article" date="2018" name="BMC Genomics">
        <title>Genomic comparison of Trypanosoma conorhini and Trypanosoma rangeli to Trypanosoma cruzi strains of high and low virulence.</title>
        <authorList>
            <person name="Bradwell K.R."/>
            <person name="Koparde V.N."/>
            <person name="Matveyev A.V."/>
            <person name="Serrano M.G."/>
            <person name="Alves J.M."/>
            <person name="Parikh H."/>
            <person name="Huang B."/>
            <person name="Lee V."/>
            <person name="Espinosa-Alvarez O."/>
            <person name="Ortiz P.A."/>
            <person name="Costa-Martins A.G."/>
            <person name="Teixeira M.M."/>
            <person name="Buck G.A."/>
        </authorList>
    </citation>
    <scope>NUCLEOTIDE SEQUENCE [LARGE SCALE GENOMIC DNA]</scope>
    <source>
        <strain evidence="2 3">025E</strain>
    </source>
</reference>
<sequence>MKALINLDNLEQCQNHWQLKTEAYHNEHIFIDPPKLNSPHSLRACALCGIVPTTALELPTLRQHVEDVMSGARWVDTNAPTQVTTQEALNACAEVGIDAGTTQQKIQAYKNYVRHVADRSEVLLQAQEIRRQLIAEEVFERRRRAHVEGNSVLCSSRCESGSPNAPEQGVLQASSQSNGNTVAAKMWTAHSGSDAAVTPMEQLEHAARGEARKLLERRVPGGSPCAAVLTDGTVAKGKSAEVAAGDGHPSKVAMTNRGVEARATPMREADAPPAPPIYPREQGEVFYYYCANATVAGRISECLERSVL</sequence>